<dbReference type="PROSITE" id="PS50011">
    <property type="entry name" value="PROTEIN_KINASE_DOM"/>
    <property type="match status" value="1"/>
</dbReference>
<evidence type="ECO:0000256" key="9">
    <source>
        <dbReference type="ARBA" id="ARBA00023157"/>
    </source>
</evidence>
<dbReference type="SMART" id="SM00220">
    <property type="entry name" value="S_TKc"/>
    <property type="match status" value="1"/>
</dbReference>
<evidence type="ECO:0000256" key="6">
    <source>
        <dbReference type="ARBA" id="ARBA00022843"/>
    </source>
</evidence>
<evidence type="ECO:0000256" key="2">
    <source>
        <dbReference type="ARBA" id="ARBA00022553"/>
    </source>
</evidence>
<dbReference type="GO" id="GO:0010074">
    <property type="term" value="P:maintenance of meristem identity"/>
    <property type="evidence" value="ECO:0007669"/>
    <property type="project" value="UniProtKB-ARBA"/>
</dbReference>
<dbReference type="EMBL" id="BJWL01000018">
    <property type="protein sequence ID" value="GFZ06661.1"/>
    <property type="molecule type" value="Genomic_DNA"/>
</dbReference>
<dbReference type="FunFam" id="3.80.10.10:FF:000095">
    <property type="entry name" value="LRR receptor-like serine/threonine-protein kinase GSO1"/>
    <property type="match status" value="1"/>
</dbReference>
<keyword evidence="14" id="KW-0675">Receptor</keyword>
<dbReference type="SMART" id="SM00369">
    <property type="entry name" value="LRR_TYP"/>
    <property type="match status" value="7"/>
</dbReference>
<dbReference type="Pfam" id="PF00560">
    <property type="entry name" value="LRR_1"/>
    <property type="match status" value="5"/>
</dbReference>
<dbReference type="InterPro" id="IPR000719">
    <property type="entry name" value="Prot_kinase_dom"/>
</dbReference>
<reference evidence="14 15" key="1">
    <citation type="submission" date="2019-07" db="EMBL/GenBank/DDBJ databases">
        <title>De Novo Assembly of kiwifruit Actinidia rufa.</title>
        <authorList>
            <person name="Sugita-Konishi S."/>
            <person name="Sato K."/>
            <person name="Mori E."/>
            <person name="Abe Y."/>
            <person name="Kisaki G."/>
            <person name="Hamano K."/>
            <person name="Suezawa K."/>
            <person name="Otani M."/>
            <person name="Fukuda T."/>
            <person name="Manabe T."/>
            <person name="Gomi K."/>
            <person name="Tabuchi M."/>
            <person name="Akimitsu K."/>
            <person name="Kataoka I."/>
        </authorList>
    </citation>
    <scope>NUCLEOTIDE SEQUENCE [LARGE SCALE GENOMIC DNA]</scope>
    <source>
        <strain evidence="15">cv. Fuchu</strain>
    </source>
</reference>
<feature type="transmembrane region" description="Helical" evidence="12">
    <location>
        <begin position="71"/>
        <end position="91"/>
    </location>
</feature>
<dbReference type="Gene3D" id="3.80.10.10">
    <property type="entry name" value="Ribonuclease Inhibitor"/>
    <property type="match status" value="3"/>
</dbReference>
<dbReference type="FunFam" id="3.30.200.20:FF:000219">
    <property type="entry name" value="Leucine-rich repeat receptor-like serine/threonine-protein kinase"/>
    <property type="match status" value="1"/>
</dbReference>
<dbReference type="InterPro" id="IPR011009">
    <property type="entry name" value="Kinase-like_dom_sf"/>
</dbReference>
<dbReference type="SUPFAM" id="SSF52047">
    <property type="entry name" value="RNI-like"/>
    <property type="match status" value="1"/>
</dbReference>
<keyword evidence="6" id="KW-0832">Ubl conjugation</keyword>
<keyword evidence="14" id="KW-0808">Transferase</keyword>
<dbReference type="InterPro" id="IPR008271">
    <property type="entry name" value="Ser/Thr_kinase_AS"/>
</dbReference>
<evidence type="ECO:0000259" key="13">
    <source>
        <dbReference type="PROSITE" id="PS50011"/>
    </source>
</evidence>
<accession>A0A7J0G7A6</accession>
<evidence type="ECO:0000256" key="8">
    <source>
        <dbReference type="ARBA" id="ARBA00023136"/>
    </source>
</evidence>
<evidence type="ECO:0000256" key="7">
    <source>
        <dbReference type="ARBA" id="ARBA00022989"/>
    </source>
</evidence>
<dbReference type="SUPFAM" id="SSF56112">
    <property type="entry name" value="Protein kinase-like (PK-like)"/>
    <property type="match status" value="1"/>
</dbReference>
<keyword evidence="2" id="KW-0597">Phosphoprotein</keyword>
<dbReference type="InterPro" id="IPR050647">
    <property type="entry name" value="Plant_LRR-RLKs"/>
</dbReference>
<dbReference type="PROSITE" id="PS51450">
    <property type="entry name" value="LRR"/>
    <property type="match status" value="1"/>
</dbReference>
<sequence>MEEIGIYEFPRLVSFYLPQFPIVKQQMNLPINGKMINLRNRLKNLKEKGQQEGKWSNSTSRNINIYQRKSLLIISSTLLLSYLLIYFQAALQVLVHVLASDIGNSTLLKELVIYSNNLTGTIPVSLSKLKSLRIIRAGWNFLSGPIPAEISKCERLEVLGLAHNRLQSSFPIELQKLENLTDLVLWQNLLSGEIPPEIGNFSSLEVLVLHDNSFSGSLPKEIGRLTNLKRLYIYTNQLNSTIPRELGNCLSAVDIDLSENRLSGFIPKELGQIPNLRLLHLFENLLQGSIPRELGQLKRLQKLDLSINNLTGTIPVEFQNLTFLEDIQLYDNCLQGRIPPFIGVNSNLSILDMSTNNLVELGQLRNLERLLLSDNYFVGFILPEIGQLVQLVIFNLSSNRLSGSIPYELGNCTKLQRLDLSRNRFTGYLPNEIGELVNLELLKLSDNSFSGHLPCTLGGLARLTELQMGGNFFSGSIPVELGQLVSLQIALNISQNGFSGTIPENLGNLQMLEALYLNDNQLFSEIPVSIGELMSLIVCNLSNNNLVGTLPYTPAFQKMDSSNFPGNYGLCGLNVSHCHPLSPSWVKEGSSKEKHVSIISVTVGLMSLFFTVGVCWLIKGRQLAFVSLEEQVKPEKVDNYYFPKEGFTYQDLVESSGNFSEDAIIGKGACGTVYKAVMVDGKVIAVKKLKSHGGGASVDSSFQAEISTLGKISHRNIVKLYGFCYRQDSNVLLYEYMANGSLGERLHGNEQTFLLDWDTRYKIALGAAEGLCYLHYDCKPQIIHCDIKSNNILLDDSLQAHVGDFGLAKLIDFPYSKSLSGVAGSYGYIAPEYAYTMKATEKCDIYSFGVILLELITGKFPVQPLEQGGSLVNCVRRSIHAAVPMSEIYDKRLDLSARKVIEEMSLVLKIALFCTSTSPLNRPTMREVIAMMIDTRKSVSNPPSSPTSETPSDEDDSSRG</sequence>
<dbReference type="PROSITE" id="PS00108">
    <property type="entry name" value="PROTEIN_KINASE_ST"/>
    <property type="match status" value="1"/>
</dbReference>
<evidence type="ECO:0000256" key="3">
    <source>
        <dbReference type="ARBA" id="ARBA00022614"/>
    </source>
</evidence>
<protein>
    <submittedName>
        <fullName evidence="14">Leucine-rich receptor-like protein kinase family protein</fullName>
    </submittedName>
</protein>
<evidence type="ECO:0000256" key="5">
    <source>
        <dbReference type="ARBA" id="ARBA00022737"/>
    </source>
</evidence>
<dbReference type="GO" id="GO:0006952">
    <property type="term" value="P:defense response"/>
    <property type="evidence" value="ECO:0007669"/>
    <property type="project" value="UniProtKB-ARBA"/>
</dbReference>
<dbReference type="AlphaFoldDB" id="A0A7J0G7A6"/>
<dbReference type="InterPro" id="IPR055414">
    <property type="entry name" value="LRR_R13L4/SHOC2-like"/>
</dbReference>
<dbReference type="InterPro" id="IPR003591">
    <property type="entry name" value="Leu-rich_rpt_typical-subtyp"/>
</dbReference>
<organism evidence="14 15">
    <name type="scientific">Actinidia rufa</name>
    <dbReference type="NCBI Taxonomy" id="165716"/>
    <lineage>
        <taxon>Eukaryota</taxon>
        <taxon>Viridiplantae</taxon>
        <taxon>Streptophyta</taxon>
        <taxon>Embryophyta</taxon>
        <taxon>Tracheophyta</taxon>
        <taxon>Spermatophyta</taxon>
        <taxon>Magnoliopsida</taxon>
        <taxon>eudicotyledons</taxon>
        <taxon>Gunneridae</taxon>
        <taxon>Pentapetalae</taxon>
        <taxon>asterids</taxon>
        <taxon>Ericales</taxon>
        <taxon>Actinidiaceae</taxon>
        <taxon>Actinidia</taxon>
    </lineage>
</organism>
<dbReference type="Pfam" id="PF23598">
    <property type="entry name" value="LRR_14"/>
    <property type="match status" value="1"/>
</dbReference>
<keyword evidence="10" id="KW-0325">Glycoprotein</keyword>
<dbReference type="Proteomes" id="UP000585474">
    <property type="component" value="Unassembled WGS sequence"/>
</dbReference>
<dbReference type="FunFam" id="1.10.510.10:FF:000365">
    <property type="entry name" value="Leucine-rich repeat receptor-like serine/threonine-protein kinase At1g17230"/>
    <property type="match status" value="1"/>
</dbReference>
<name>A0A7J0G7A6_9ERIC</name>
<evidence type="ECO:0000256" key="10">
    <source>
        <dbReference type="ARBA" id="ARBA00023180"/>
    </source>
</evidence>
<dbReference type="GO" id="GO:0033612">
    <property type="term" value="F:receptor serine/threonine kinase binding"/>
    <property type="evidence" value="ECO:0007669"/>
    <property type="project" value="TreeGrafter"/>
</dbReference>
<dbReference type="InterPro" id="IPR032675">
    <property type="entry name" value="LRR_dom_sf"/>
</dbReference>
<keyword evidence="14" id="KW-0418">Kinase</keyword>
<dbReference type="GO" id="GO:0005524">
    <property type="term" value="F:ATP binding"/>
    <property type="evidence" value="ECO:0007669"/>
    <property type="project" value="InterPro"/>
</dbReference>
<feature type="domain" description="Protein kinase" evidence="13">
    <location>
        <begin position="659"/>
        <end position="939"/>
    </location>
</feature>
<evidence type="ECO:0000256" key="1">
    <source>
        <dbReference type="ARBA" id="ARBA00004479"/>
    </source>
</evidence>
<gene>
    <name evidence="14" type="ORF">Acr_18g0008310</name>
</gene>
<comment type="caution">
    <text evidence="14">The sequence shown here is derived from an EMBL/GenBank/DDBJ whole genome shotgun (WGS) entry which is preliminary data.</text>
</comment>
<dbReference type="GO" id="GO:0016020">
    <property type="term" value="C:membrane"/>
    <property type="evidence" value="ECO:0007669"/>
    <property type="project" value="UniProtKB-SubCell"/>
</dbReference>
<keyword evidence="15" id="KW-1185">Reference proteome</keyword>
<evidence type="ECO:0000313" key="15">
    <source>
        <dbReference type="Proteomes" id="UP000585474"/>
    </source>
</evidence>
<dbReference type="OrthoDB" id="676979at2759"/>
<proteinExistence type="predicted"/>
<dbReference type="GO" id="GO:0051707">
    <property type="term" value="P:response to other organism"/>
    <property type="evidence" value="ECO:0007669"/>
    <property type="project" value="UniProtKB-ARBA"/>
</dbReference>
<dbReference type="FunFam" id="3.80.10.10:FF:000775">
    <property type="entry name" value="Predicted protein"/>
    <property type="match status" value="1"/>
</dbReference>
<dbReference type="SUPFAM" id="SSF52058">
    <property type="entry name" value="L domain-like"/>
    <property type="match status" value="1"/>
</dbReference>
<dbReference type="FunFam" id="3.80.10.10:FF:000588">
    <property type="entry name" value="Leucine-rich repeat receptor-like serine/threonine-protein kinase isoform B"/>
    <property type="match status" value="1"/>
</dbReference>
<evidence type="ECO:0000313" key="14">
    <source>
        <dbReference type="EMBL" id="GFZ06661.1"/>
    </source>
</evidence>
<keyword evidence="5" id="KW-0677">Repeat</keyword>
<dbReference type="Gene3D" id="3.30.200.20">
    <property type="entry name" value="Phosphorylase Kinase, domain 1"/>
    <property type="match status" value="1"/>
</dbReference>
<feature type="region of interest" description="Disordered" evidence="11">
    <location>
        <begin position="935"/>
        <end position="960"/>
    </location>
</feature>
<dbReference type="PANTHER" id="PTHR48056:SF45">
    <property type="entry name" value="PROTEIN KINASE DOMAIN-CONTAINING PROTEIN"/>
    <property type="match status" value="1"/>
</dbReference>
<evidence type="ECO:0000256" key="11">
    <source>
        <dbReference type="SAM" id="MobiDB-lite"/>
    </source>
</evidence>
<dbReference type="InterPro" id="IPR001611">
    <property type="entry name" value="Leu-rich_rpt"/>
</dbReference>
<dbReference type="GO" id="GO:0010082">
    <property type="term" value="P:regulation of root meristem growth"/>
    <property type="evidence" value="ECO:0007669"/>
    <property type="project" value="UniProtKB-ARBA"/>
</dbReference>
<dbReference type="PANTHER" id="PTHR48056">
    <property type="entry name" value="LRR RECEPTOR-LIKE SERINE/THREONINE-PROTEIN KINASE-RELATED"/>
    <property type="match status" value="1"/>
</dbReference>
<comment type="subcellular location">
    <subcellularLocation>
        <location evidence="1">Membrane</location>
        <topology evidence="1">Single-pass type I membrane protein</topology>
    </subcellularLocation>
</comment>
<evidence type="ECO:0000256" key="12">
    <source>
        <dbReference type="SAM" id="Phobius"/>
    </source>
</evidence>
<evidence type="ECO:0000256" key="4">
    <source>
        <dbReference type="ARBA" id="ARBA00022692"/>
    </source>
</evidence>
<keyword evidence="4 12" id="KW-0812">Transmembrane</keyword>
<keyword evidence="8 12" id="KW-0472">Membrane</keyword>
<feature type="compositionally biased region" description="Acidic residues" evidence="11">
    <location>
        <begin position="951"/>
        <end position="960"/>
    </location>
</feature>
<keyword evidence="3" id="KW-0433">Leucine-rich repeat</keyword>
<keyword evidence="9" id="KW-1015">Disulfide bond</keyword>
<dbReference type="GO" id="GO:0004672">
    <property type="term" value="F:protein kinase activity"/>
    <property type="evidence" value="ECO:0007669"/>
    <property type="project" value="InterPro"/>
</dbReference>
<dbReference type="Gene3D" id="1.10.510.10">
    <property type="entry name" value="Transferase(Phosphotransferase) domain 1"/>
    <property type="match status" value="1"/>
</dbReference>
<dbReference type="Pfam" id="PF00069">
    <property type="entry name" value="Pkinase"/>
    <property type="match status" value="1"/>
</dbReference>
<keyword evidence="7 12" id="KW-1133">Transmembrane helix</keyword>